<accession>A0A1S3XRK8</accession>
<dbReference type="KEGG" id="nta:107767910"/>
<proteinExistence type="predicted"/>
<dbReference type="AlphaFoldDB" id="A0A1S3XRK8"/>
<dbReference type="PANTHER" id="PTHR31973:SF189">
    <property type="entry name" value="TRANSPOSASE, MUDR, PLANT, MULE TRANSPOSASE DOMAIN PROTEIN-RELATED"/>
    <property type="match status" value="1"/>
</dbReference>
<dbReference type="OrthoDB" id="1303589at2759"/>
<evidence type="ECO:0000259" key="1">
    <source>
        <dbReference type="Pfam" id="PF10551"/>
    </source>
</evidence>
<feature type="domain" description="MULE transposase" evidence="1">
    <location>
        <begin position="334"/>
        <end position="377"/>
    </location>
</feature>
<organism evidence="2">
    <name type="scientific">Nicotiana tabacum</name>
    <name type="common">Common tobacco</name>
    <dbReference type="NCBI Taxonomy" id="4097"/>
    <lineage>
        <taxon>Eukaryota</taxon>
        <taxon>Viridiplantae</taxon>
        <taxon>Streptophyta</taxon>
        <taxon>Embryophyta</taxon>
        <taxon>Tracheophyta</taxon>
        <taxon>Spermatophyta</taxon>
        <taxon>Magnoliopsida</taxon>
        <taxon>eudicotyledons</taxon>
        <taxon>Gunneridae</taxon>
        <taxon>Pentapetalae</taxon>
        <taxon>asterids</taxon>
        <taxon>lamiids</taxon>
        <taxon>Solanales</taxon>
        <taxon>Solanaceae</taxon>
        <taxon>Nicotianoideae</taxon>
        <taxon>Nicotianeae</taxon>
        <taxon>Nicotiana</taxon>
    </lineage>
</organism>
<gene>
    <name evidence="2" type="primary">LOC107767910</name>
</gene>
<dbReference type="InterPro" id="IPR018289">
    <property type="entry name" value="MULE_transposase_dom"/>
</dbReference>
<reference evidence="2" key="1">
    <citation type="submission" date="2025-08" db="UniProtKB">
        <authorList>
            <consortium name="RefSeq"/>
        </authorList>
    </citation>
    <scope>IDENTIFICATION</scope>
</reference>
<dbReference type="RefSeq" id="XP_016442509.1">
    <property type="nucleotide sequence ID" value="XM_016587023.1"/>
</dbReference>
<sequence length="378" mass="43467">MVNLDLIFNYGGEWTRESQVKYTNKLLHTREGYDSDHLSFIDIVNEFCTKLCFGGVQQLIVSTHSGRYYKIDGDSGEDELDDVALDHEAATDCSSTDGEFDNGAESDSSDYDSEKFEFISTQRSMSITEQLLDYKELDKNMSFKDIPKVRKCLKLYAMANKKEIVLKKSDTRRLRYECQVSCPFVCLIFKDGDCPGVRVKTLNPNHNCFIAYDNSTINYFTIAHYFKRKLQDNPKYKVKEMRDHLRAAFELNVSHGKCKRAKILILNKLKGSFKDEYNKLGGYVNELKISSPGSDIIINLSKDTLLEGKRRFLRMYICFHAMKMGFKEGMRPFIGLDGTFLKGKAKGQLLVVVGLDSINHFYPIAWAIVDKETKRTWD</sequence>
<dbReference type="PaxDb" id="4097-A0A1S3XRK8"/>
<name>A0A1S3XRK8_TOBAC</name>
<evidence type="ECO:0000313" key="2">
    <source>
        <dbReference type="RefSeq" id="XP_016442509.1"/>
    </source>
</evidence>
<dbReference type="PANTHER" id="PTHR31973">
    <property type="entry name" value="POLYPROTEIN, PUTATIVE-RELATED"/>
    <property type="match status" value="1"/>
</dbReference>
<dbReference type="Pfam" id="PF10551">
    <property type="entry name" value="MULE"/>
    <property type="match status" value="1"/>
</dbReference>
<dbReference type="STRING" id="4097.A0A1S3XRK8"/>
<protein>
    <recommendedName>
        <fullName evidence="1">MULE transposase domain-containing protein</fullName>
    </recommendedName>
</protein>